<organism evidence="2 3">
    <name type="scientific">Microvirga vignae</name>
    <dbReference type="NCBI Taxonomy" id="1225564"/>
    <lineage>
        <taxon>Bacteria</taxon>
        <taxon>Pseudomonadati</taxon>
        <taxon>Pseudomonadota</taxon>
        <taxon>Alphaproteobacteria</taxon>
        <taxon>Hyphomicrobiales</taxon>
        <taxon>Methylobacteriaceae</taxon>
        <taxon>Microvirga</taxon>
    </lineage>
</organism>
<keyword evidence="1" id="KW-0812">Transmembrane</keyword>
<comment type="caution">
    <text evidence="2">The sequence shown here is derived from an EMBL/GenBank/DDBJ whole genome shotgun (WGS) entry which is preliminary data.</text>
</comment>
<evidence type="ECO:0000256" key="1">
    <source>
        <dbReference type="SAM" id="Phobius"/>
    </source>
</evidence>
<name>A0A0H1RD35_9HYPH</name>
<evidence type="ECO:0000313" key="2">
    <source>
        <dbReference type="EMBL" id="KLK93113.1"/>
    </source>
</evidence>
<dbReference type="AlphaFoldDB" id="A0A0H1RD35"/>
<dbReference type="RefSeq" id="WP_047189087.1">
    <property type="nucleotide sequence ID" value="NZ_LCYG01000023.1"/>
</dbReference>
<sequence length="70" mass="7182">MLKLATLIWMIPGTALAGAFVIPVLAVPSLADQGMTLIPYAAGDGSLLAFPLAILAARKIYAATAARRTA</sequence>
<protein>
    <submittedName>
        <fullName evidence="2">Uncharacterized protein</fullName>
    </submittedName>
</protein>
<dbReference type="Proteomes" id="UP000035489">
    <property type="component" value="Unassembled WGS sequence"/>
</dbReference>
<gene>
    <name evidence="2" type="ORF">AA309_11185</name>
</gene>
<keyword evidence="1" id="KW-1133">Transmembrane helix</keyword>
<keyword evidence="1" id="KW-0472">Membrane</keyword>
<reference evidence="2 3" key="1">
    <citation type="submission" date="2015-05" db="EMBL/GenBank/DDBJ databases">
        <title>Draft genome sequence of Microvirga vignae strain BR3299, a novel nitrogen fixing bacteria isolated from Brazil semi-aired region.</title>
        <authorList>
            <person name="Zilli J.E."/>
            <person name="Passos S.R."/>
            <person name="Leite J."/>
            <person name="Baldani J.I."/>
            <person name="Xavier G.R."/>
            <person name="Rumjaneck N.G."/>
            <person name="Simoes-Araujo J.L."/>
        </authorList>
    </citation>
    <scope>NUCLEOTIDE SEQUENCE [LARGE SCALE GENOMIC DNA]</scope>
    <source>
        <strain evidence="2 3">BR3299</strain>
    </source>
</reference>
<dbReference type="EMBL" id="LCYG01000023">
    <property type="protein sequence ID" value="KLK93113.1"/>
    <property type="molecule type" value="Genomic_DNA"/>
</dbReference>
<accession>A0A0H1RD35</accession>
<proteinExistence type="predicted"/>
<keyword evidence="3" id="KW-1185">Reference proteome</keyword>
<feature type="transmembrane region" description="Helical" evidence="1">
    <location>
        <begin position="7"/>
        <end position="31"/>
    </location>
</feature>
<feature type="transmembrane region" description="Helical" evidence="1">
    <location>
        <begin position="37"/>
        <end position="57"/>
    </location>
</feature>
<dbReference type="OrthoDB" id="8454943at2"/>
<evidence type="ECO:0000313" key="3">
    <source>
        <dbReference type="Proteomes" id="UP000035489"/>
    </source>
</evidence>
<dbReference type="PATRIC" id="fig|1225564.3.peg.2911"/>